<dbReference type="Gene3D" id="3.30.1360.120">
    <property type="entry name" value="Probable tRNA modification gtpase trme, domain 1"/>
    <property type="match status" value="1"/>
</dbReference>
<dbReference type="InterPro" id="IPR028896">
    <property type="entry name" value="GcvT/YgfZ/DmdA"/>
</dbReference>
<dbReference type="GO" id="GO:0004047">
    <property type="term" value="F:aminomethyltransferase activity"/>
    <property type="evidence" value="ECO:0007669"/>
    <property type="project" value="UniProtKB-EC"/>
</dbReference>
<dbReference type="Gene3D" id="4.10.1250.10">
    <property type="entry name" value="Aminomethyltransferase fragment"/>
    <property type="match status" value="1"/>
</dbReference>
<dbReference type="GO" id="GO:0005960">
    <property type="term" value="C:glycine cleavage complex"/>
    <property type="evidence" value="ECO:0007669"/>
    <property type="project" value="InterPro"/>
</dbReference>
<dbReference type="PANTHER" id="PTHR43757">
    <property type="entry name" value="AMINOMETHYLTRANSFERASE"/>
    <property type="match status" value="1"/>
</dbReference>
<dbReference type="FunFam" id="2.40.30.110:FF:000002">
    <property type="entry name" value="Aminomethyltransferase"/>
    <property type="match status" value="1"/>
</dbReference>
<dbReference type="InterPro" id="IPR027266">
    <property type="entry name" value="TrmE/GcvT-like"/>
</dbReference>
<evidence type="ECO:0000259" key="13">
    <source>
        <dbReference type="Pfam" id="PF08669"/>
    </source>
</evidence>
<dbReference type="PIRSF" id="PIRSF006487">
    <property type="entry name" value="GcvT"/>
    <property type="match status" value="1"/>
</dbReference>
<comment type="subunit">
    <text evidence="4 11">The glycine cleavage system is composed of four proteins: P, T, L and H.</text>
</comment>
<comment type="subcellular location">
    <subcellularLocation>
        <location evidence="2 11">Mitochondrion</location>
    </subcellularLocation>
</comment>
<evidence type="ECO:0000256" key="9">
    <source>
        <dbReference type="ARBA" id="ARBA00047665"/>
    </source>
</evidence>
<dbReference type="Gene3D" id="2.40.30.110">
    <property type="entry name" value="Aminomethyltransferase beta-barrel domains"/>
    <property type="match status" value="1"/>
</dbReference>
<dbReference type="Gene3D" id="3.30.70.1400">
    <property type="entry name" value="Aminomethyltransferase beta-barrel domains"/>
    <property type="match status" value="1"/>
</dbReference>
<name>A0A834MM61_RHYFE</name>
<dbReference type="NCBIfam" id="NF001567">
    <property type="entry name" value="PRK00389.1"/>
    <property type="match status" value="1"/>
</dbReference>
<keyword evidence="5 11" id="KW-0032">Aminotransferase</keyword>
<dbReference type="AlphaFoldDB" id="A0A834MM61"/>
<dbReference type="EC" id="2.1.2.10" evidence="11"/>
<keyword evidence="8 11" id="KW-0496">Mitochondrion</keyword>
<dbReference type="EMBL" id="JAACXV010000094">
    <property type="protein sequence ID" value="KAF7283634.1"/>
    <property type="molecule type" value="Genomic_DNA"/>
</dbReference>
<dbReference type="GO" id="GO:0005739">
    <property type="term" value="C:mitochondrion"/>
    <property type="evidence" value="ECO:0007669"/>
    <property type="project" value="UniProtKB-SubCell"/>
</dbReference>
<evidence type="ECO:0000256" key="5">
    <source>
        <dbReference type="ARBA" id="ARBA00022576"/>
    </source>
</evidence>
<dbReference type="Pfam" id="PF01571">
    <property type="entry name" value="GCV_T"/>
    <property type="match status" value="1"/>
</dbReference>
<organism evidence="14 15">
    <name type="scientific">Rhynchophorus ferrugineus</name>
    <name type="common">Red palm weevil</name>
    <name type="synonym">Curculio ferrugineus</name>
    <dbReference type="NCBI Taxonomy" id="354439"/>
    <lineage>
        <taxon>Eukaryota</taxon>
        <taxon>Metazoa</taxon>
        <taxon>Ecdysozoa</taxon>
        <taxon>Arthropoda</taxon>
        <taxon>Hexapoda</taxon>
        <taxon>Insecta</taxon>
        <taxon>Pterygota</taxon>
        <taxon>Neoptera</taxon>
        <taxon>Endopterygota</taxon>
        <taxon>Coleoptera</taxon>
        <taxon>Polyphaga</taxon>
        <taxon>Cucujiformia</taxon>
        <taxon>Curculionidae</taxon>
        <taxon>Dryophthorinae</taxon>
        <taxon>Rhynchophorus</taxon>
    </lineage>
</organism>
<comment type="caution">
    <text evidence="14">The sequence shown here is derived from an EMBL/GenBank/DDBJ whole genome shotgun (WGS) entry which is preliminary data.</text>
</comment>
<feature type="domain" description="GCVT N-terminal" evidence="12">
    <location>
        <begin position="30"/>
        <end position="293"/>
    </location>
</feature>
<accession>A0A834MM61</accession>
<dbReference type="NCBIfam" id="TIGR00528">
    <property type="entry name" value="gcvT"/>
    <property type="match status" value="1"/>
</dbReference>
<evidence type="ECO:0000256" key="10">
    <source>
        <dbReference type="PIRSR" id="PIRSR006487-1"/>
    </source>
</evidence>
<dbReference type="SUPFAM" id="SSF101790">
    <property type="entry name" value="Aminomethyltransferase beta-barrel domain"/>
    <property type="match status" value="1"/>
</dbReference>
<dbReference type="FunFam" id="3.30.70.1400:FF:000001">
    <property type="entry name" value="Aminomethyltransferase"/>
    <property type="match status" value="1"/>
</dbReference>
<sequence length="404" mass="44528">MNSLKCFLTKYSHIKTKRPFSTDIGELTSLYNFHLNNGGKIVNFGGYNLPVQYSDQSIVNSHLFTRKNASIFDVSHMLQTEIKGKYSVNFFETLCTADIRNLEANSSVLTVFTNEKGGILDDLIVTKINDEFLYVVSNAAMKIQDQHIMLQGLVSYQKRINPSSNIQIKFFDPLQKALIALQGPKASSVLQKYTDVDLKKIYFMKTSTGNIGYVRDCRITRCGYTGEDGFEISIPAEKSENVVKLLLENPAVKLAGLGARDSLRLEAGLCLYGSDINANITPIEGGLTWLVAKRRRESKNFPGADIIVQQIKDGSKIKRIGVTSKAGPPPRHGATILSENGTTLGEITSGCPSPSLGINIAMGYVPTESSKIGTKVGLKIRGKIYEGVITKMPFIKSNYYNKAK</sequence>
<gene>
    <name evidence="14" type="ORF">GWI33_023272</name>
</gene>
<keyword evidence="7 11" id="KW-0809">Transit peptide</keyword>
<dbReference type="InterPro" id="IPR006223">
    <property type="entry name" value="GcvT"/>
</dbReference>
<evidence type="ECO:0000256" key="11">
    <source>
        <dbReference type="RuleBase" id="RU003981"/>
    </source>
</evidence>
<evidence type="ECO:0000256" key="3">
    <source>
        <dbReference type="ARBA" id="ARBA00008609"/>
    </source>
</evidence>
<dbReference type="Pfam" id="PF08669">
    <property type="entry name" value="GCV_T_C"/>
    <property type="match status" value="1"/>
</dbReference>
<keyword evidence="6 11" id="KW-0808">Transferase</keyword>
<dbReference type="InterPro" id="IPR029043">
    <property type="entry name" value="GcvT/YgfZ_C"/>
</dbReference>
<dbReference type="Proteomes" id="UP000625711">
    <property type="component" value="Unassembled WGS sequence"/>
</dbReference>
<evidence type="ECO:0000256" key="4">
    <source>
        <dbReference type="ARBA" id="ARBA00011690"/>
    </source>
</evidence>
<comment type="function">
    <text evidence="1 11">The glycine cleavage system catalyzes the degradation of glycine.</text>
</comment>
<evidence type="ECO:0000259" key="12">
    <source>
        <dbReference type="Pfam" id="PF01571"/>
    </source>
</evidence>
<feature type="domain" description="Aminomethyltransferase C-terminal" evidence="13">
    <location>
        <begin position="320"/>
        <end position="396"/>
    </location>
</feature>
<comment type="catalytic activity">
    <reaction evidence="9 11">
        <text>N(6)-[(R)-S(8)-aminomethyldihydrolipoyl]-L-lysyl-[protein] + (6S)-5,6,7,8-tetrahydrofolate = N(6)-[(R)-dihydrolipoyl]-L-lysyl-[protein] + (6R)-5,10-methylene-5,6,7,8-tetrahydrofolate + NH4(+)</text>
        <dbReference type="Rhea" id="RHEA:16945"/>
        <dbReference type="Rhea" id="RHEA-COMP:10475"/>
        <dbReference type="Rhea" id="RHEA-COMP:10492"/>
        <dbReference type="ChEBI" id="CHEBI:15636"/>
        <dbReference type="ChEBI" id="CHEBI:28938"/>
        <dbReference type="ChEBI" id="CHEBI:57453"/>
        <dbReference type="ChEBI" id="CHEBI:83100"/>
        <dbReference type="ChEBI" id="CHEBI:83143"/>
        <dbReference type="EC" id="2.1.2.10"/>
    </reaction>
</comment>
<dbReference type="GO" id="GO:0008483">
    <property type="term" value="F:transaminase activity"/>
    <property type="evidence" value="ECO:0007669"/>
    <property type="project" value="UniProtKB-KW"/>
</dbReference>
<proteinExistence type="inferred from homology"/>
<evidence type="ECO:0000313" key="14">
    <source>
        <dbReference type="EMBL" id="KAF7283634.1"/>
    </source>
</evidence>
<keyword evidence="15" id="KW-1185">Reference proteome</keyword>
<evidence type="ECO:0000256" key="8">
    <source>
        <dbReference type="ARBA" id="ARBA00023128"/>
    </source>
</evidence>
<reference evidence="14" key="1">
    <citation type="submission" date="2020-08" db="EMBL/GenBank/DDBJ databases">
        <title>Genome sequencing and assembly of the red palm weevil Rhynchophorus ferrugineus.</title>
        <authorList>
            <person name="Dias G.B."/>
            <person name="Bergman C.M."/>
            <person name="Manee M."/>
        </authorList>
    </citation>
    <scope>NUCLEOTIDE SEQUENCE</scope>
    <source>
        <strain evidence="14">AA-2017</strain>
        <tissue evidence="14">Whole larva</tissue>
    </source>
</reference>
<evidence type="ECO:0000256" key="2">
    <source>
        <dbReference type="ARBA" id="ARBA00004173"/>
    </source>
</evidence>
<evidence type="ECO:0000256" key="7">
    <source>
        <dbReference type="ARBA" id="ARBA00022946"/>
    </source>
</evidence>
<dbReference type="GO" id="GO:0006546">
    <property type="term" value="P:glycine catabolic process"/>
    <property type="evidence" value="ECO:0007669"/>
    <property type="project" value="InterPro"/>
</dbReference>
<comment type="similarity">
    <text evidence="3 11">Belongs to the GcvT family.</text>
</comment>
<dbReference type="OrthoDB" id="10263536at2759"/>
<feature type="binding site" evidence="10">
    <location>
        <position position="231"/>
    </location>
    <ligand>
        <name>substrate</name>
    </ligand>
</feature>
<evidence type="ECO:0000256" key="1">
    <source>
        <dbReference type="ARBA" id="ARBA00003631"/>
    </source>
</evidence>
<protein>
    <recommendedName>
        <fullName evidence="11">Aminomethyltransferase</fullName>
        <ecNumber evidence="11">2.1.2.10</ecNumber>
    </recommendedName>
    <alternativeName>
        <fullName evidence="11">Glycine cleavage system T protein</fullName>
    </alternativeName>
</protein>
<evidence type="ECO:0000256" key="6">
    <source>
        <dbReference type="ARBA" id="ARBA00022679"/>
    </source>
</evidence>
<dbReference type="InterPro" id="IPR013977">
    <property type="entry name" value="GcvT_C"/>
</dbReference>
<dbReference type="PANTHER" id="PTHR43757:SF16">
    <property type="entry name" value="AMINOMETHYLTRANSFERASE, MITOCHONDRIAL"/>
    <property type="match status" value="1"/>
</dbReference>
<dbReference type="FunFam" id="3.30.1360.120:FF:000014">
    <property type="entry name" value="Aminomethyltransferase"/>
    <property type="match status" value="1"/>
</dbReference>
<dbReference type="SUPFAM" id="SSF103025">
    <property type="entry name" value="Folate-binding domain"/>
    <property type="match status" value="1"/>
</dbReference>
<evidence type="ECO:0000313" key="15">
    <source>
        <dbReference type="Proteomes" id="UP000625711"/>
    </source>
</evidence>
<dbReference type="InterPro" id="IPR006222">
    <property type="entry name" value="GCVT_N"/>
</dbReference>